<dbReference type="PANTHER" id="PTHR23518">
    <property type="entry name" value="C-METHYLTRANSFERASE"/>
    <property type="match status" value="1"/>
</dbReference>
<evidence type="ECO:0000259" key="6">
    <source>
        <dbReference type="PROSITE" id="PS50850"/>
    </source>
</evidence>
<feature type="transmembrane region" description="Helical" evidence="5">
    <location>
        <begin position="354"/>
        <end position="375"/>
    </location>
</feature>
<evidence type="ECO:0000256" key="4">
    <source>
        <dbReference type="ARBA" id="ARBA00023136"/>
    </source>
</evidence>
<evidence type="ECO:0000313" key="8">
    <source>
        <dbReference type="Proteomes" id="UP000290527"/>
    </source>
</evidence>
<keyword evidence="4 5" id="KW-0472">Membrane</keyword>
<dbReference type="PRINTS" id="PR01035">
    <property type="entry name" value="TCRTETA"/>
</dbReference>
<dbReference type="SUPFAM" id="SSF103473">
    <property type="entry name" value="MFS general substrate transporter"/>
    <property type="match status" value="1"/>
</dbReference>
<dbReference type="InterPro" id="IPR020846">
    <property type="entry name" value="MFS_dom"/>
</dbReference>
<dbReference type="CDD" id="cd17325">
    <property type="entry name" value="MFS_MdtG_SLC18_like"/>
    <property type="match status" value="1"/>
</dbReference>
<dbReference type="AlphaFoldDB" id="A0A401HR96"/>
<feature type="transmembrane region" description="Helical" evidence="5">
    <location>
        <begin position="166"/>
        <end position="185"/>
    </location>
</feature>
<evidence type="ECO:0000256" key="1">
    <source>
        <dbReference type="ARBA" id="ARBA00004141"/>
    </source>
</evidence>
<dbReference type="InterPro" id="IPR001958">
    <property type="entry name" value="Tet-R_TetA/multi-R_MdtG-like"/>
</dbReference>
<dbReference type="InterPro" id="IPR011701">
    <property type="entry name" value="MFS"/>
</dbReference>
<feature type="transmembrane region" description="Helical" evidence="5">
    <location>
        <begin position="76"/>
        <end position="95"/>
    </location>
</feature>
<keyword evidence="8" id="KW-1185">Reference proteome</keyword>
<comment type="subcellular location">
    <subcellularLocation>
        <location evidence="1">Membrane</location>
        <topology evidence="1">Multi-pass membrane protein</topology>
    </subcellularLocation>
</comment>
<dbReference type="GO" id="GO:0022857">
    <property type="term" value="F:transmembrane transporter activity"/>
    <property type="evidence" value="ECO:0007669"/>
    <property type="project" value="InterPro"/>
</dbReference>
<feature type="transmembrane region" description="Helical" evidence="5">
    <location>
        <begin position="101"/>
        <end position="125"/>
    </location>
</feature>
<proteinExistence type="predicted"/>
<dbReference type="EMBL" id="BFAX01000004">
    <property type="protein sequence ID" value="GBF36769.1"/>
    <property type="molecule type" value="Genomic_DNA"/>
</dbReference>
<dbReference type="InterPro" id="IPR005828">
    <property type="entry name" value="MFS_sugar_transport-like"/>
</dbReference>
<feature type="transmembrane region" description="Helical" evidence="5">
    <location>
        <begin position="289"/>
        <end position="310"/>
    </location>
</feature>
<reference evidence="7 8" key="1">
    <citation type="journal article" date="2019" name="Int. J. Syst. Evol. Microbiol.">
        <title>Methanofervidicoccus abyssi gen. nov., sp. nov., a hydrogenotrophic methanogen, isolated from a hydrothermal vent chimney in the Mid-Cayman Spreading Center, the Caribbean Sea.</title>
        <authorList>
            <person name="Sakai S."/>
            <person name="Takaki Y."/>
            <person name="Miyazaki M."/>
            <person name="Ogawara M."/>
            <person name="Yanagawa K."/>
            <person name="Miyazaki J."/>
            <person name="Takai K."/>
        </authorList>
    </citation>
    <scope>NUCLEOTIDE SEQUENCE [LARGE SCALE GENOMIC DNA]</scope>
    <source>
        <strain evidence="7 8">HHB</strain>
    </source>
</reference>
<dbReference type="Pfam" id="PF07690">
    <property type="entry name" value="MFS_1"/>
    <property type="match status" value="1"/>
</dbReference>
<feature type="transmembrane region" description="Helical" evidence="5">
    <location>
        <begin position="322"/>
        <end position="342"/>
    </location>
</feature>
<gene>
    <name evidence="7" type="ORF">MHHB_P0999</name>
</gene>
<accession>A0A401HR96</accession>
<evidence type="ECO:0000256" key="5">
    <source>
        <dbReference type="SAM" id="Phobius"/>
    </source>
</evidence>
<dbReference type="Gene3D" id="1.20.1250.20">
    <property type="entry name" value="MFS general substrate transporter like domains"/>
    <property type="match status" value="1"/>
</dbReference>
<dbReference type="PANTHER" id="PTHR23518:SF2">
    <property type="entry name" value="MAJOR FACILITATOR SUPERFAMILY TRANSPORTER"/>
    <property type="match status" value="1"/>
</dbReference>
<feature type="domain" description="Major facilitator superfamily (MFS) profile" evidence="6">
    <location>
        <begin position="11"/>
        <end position="410"/>
    </location>
</feature>
<feature type="transmembrane region" description="Helical" evidence="5">
    <location>
        <begin position="137"/>
        <end position="160"/>
    </location>
</feature>
<dbReference type="GO" id="GO:0016020">
    <property type="term" value="C:membrane"/>
    <property type="evidence" value="ECO:0007669"/>
    <property type="project" value="UniProtKB-SubCell"/>
</dbReference>
<keyword evidence="2 5" id="KW-0812">Transmembrane</keyword>
<feature type="transmembrane region" description="Helical" evidence="5">
    <location>
        <begin position="259"/>
        <end position="277"/>
    </location>
</feature>
<evidence type="ECO:0000256" key="3">
    <source>
        <dbReference type="ARBA" id="ARBA00022989"/>
    </source>
</evidence>
<evidence type="ECO:0000256" key="2">
    <source>
        <dbReference type="ARBA" id="ARBA00022692"/>
    </source>
</evidence>
<dbReference type="Pfam" id="PF00083">
    <property type="entry name" value="Sugar_tr"/>
    <property type="match status" value="1"/>
</dbReference>
<feature type="transmembrane region" description="Helical" evidence="5">
    <location>
        <begin position="12"/>
        <end position="30"/>
    </location>
</feature>
<comment type="caution">
    <text evidence="7">The sequence shown here is derived from an EMBL/GenBank/DDBJ whole genome shotgun (WGS) entry which is preliminary data.</text>
</comment>
<protein>
    <recommendedName>
        <fullName evidence="6">Major facilitator superfamily (MFS) profile domain-containing protein</fullName>
    </recommendedName>
</protein>
<keyword evidence="3 5" id="KW-1133">Transmembrane helix</keyword>
<evidence type="ECO:0000313" key="7">
    <source>
        <dbReference type="EMBL" id="GBF36769.1"/>
    </source>
</evidence>
<sequence>MLKEMYNPTEVVIILWFISFITMIGIGLIAPLMSKYAQLLGASNFEIGIIFGSFALARTLAQIPVGYFSDKYGKKIFLLIGTFFYGFFTILYPFANSVIHLIVLRILNGISSSLINPVAGAYVATVAPKEKLGKYMGLFNSALPLGFSLGPLVGGVIAKWYGIEAPFYFCGALSFLSFLICLFKLKNIKINKDGSITYVSKLIVKYETPVKRRFFFMKFLKDRYFFSAYIINLIYYVVNTGIIAYLAVYASNYIGLDEIGALIAATNLTMGAFQKKFGEIYDRDSKYETLLVCGGLLLSAVGFYLLSIFPMCLTTLPPILKMFSALELVAIGGAMFLPAVNSQAMKRVGVEEKGAAMGVFTTSLNIGMFLGAVVLGYLADVFGLSNMYKISSLILIVVSICNYLLNRKKGKLCRL</sequence>
<organism evidence="7 8">
    <name type="scientific">Methanofervidicoccus abyssi</name>
    <dbReference type="NCBI Taxonomy" id="2082189"/>
    <lineage>
        <taxon>Archaea</taxon>
        <taxon>Methanobacteriati</taxon>
        <taxon>Methanobacteriota</taxon>
        <taxon>Methanomada group</taxon>
        <taxon>Methanococci</taxon>
        <taxon>Methanococcales</taxon>
        <taxon>Methanofervidicoccus</taxon>
    </lineage>
</organism>
<name>A0A401HR96_9EURY</name>
<feature type="transmembrane region" description="Helical" evidence="5">
    <location>
        <begin position="224"/>
        <end position="247"/>
    </location>
</feature>
<dbReference type="InterPro" id="IPR036259">
    <property type="entry name" value="MFS_trans_sf"/>
</dbReference>
<dbReference type="PROSITE" id="PS50850">
    <property type="entry name" value="MFS"/>
    <property type="match status" value="1"/>
</dbReference>
<feature type="transmembrane region" description="Helical" evidence="5">
    <location>
        <begin position="387"/>
        <end position="405"/>
    </location>
</feature>
<dbReference type="Proteomes" id="UP000290527">
    <property type="component" value="Unassembled WGS sequence"/>
</dbReference>